<proteinExistence type="predicted"/>
<evidence type="ECO:0008006" key="3">
    <source>
        <dbReference type="Google" id="ProtNLM"/>
    </source>
</evidence>
<dbReference type="PANTHER" id="PTHR33889:SF7">
    <property type="entry name" value="OS04G0681850 PROTEIN"/>
    <property type="match status" value="1"/>
</dbReference>
<dbReference type="RefSeq" id="XP_009530124.1">
    <property type="nucleotide sequence ID" value="XM_009531829.1"/>
</dbReference>
<sequence length="149" mass="16692">MPRTVGAKDITPGVRVAVVVFIDTLSKEGRLPYGTIVRAKKLFKLSRAAVETIWGLRGDPVVLREALRALEAASAISRSTLHRHLKSKVLRHFIWRVKPALTGSHKLQRLTWALAQVQRPIDGAFTFRTAKPRLPTTKQFGSDGSRFNR</sequence>
<dbReference type="InParanoid" id="G4ZPX1"/>
<gene>
    <name evidence="1" type="ORF">PHYSODRAFT_334566</name>
</gene>
<dbReference type="EMBL" id="JH159155">
    <property type="protein sequence ID" value="EGZ16375.1"/>
    <property type="molecule type" value="Genomic_DNA"/>
</dbReference>
<name>G4ZPX1_PHYSP</name>
<evidence type="ECO:0000313" key="2">
    <source>
        <dbReference type="Proteomes" id="UP000002640"/>
    </source>
</evidence>
<accession>G4ZPX1</accession>
<reference evidence="1 2" key="1">
    <citation type="journal article" date="2006" name="Science">
        <title>Phytophthora genome sequences uncover evolutionary origins and mechanisms of pathogenesis.</title>
        <authorList>
            <person name="Tyler B.M."/>
            <person name="Tripathy S."/>
            <person name="Zhang X."/>
            <person name="Dehal P."/>
            <person name="Jiang R.H."/>
            <person name="Aerts A."/>
            <person name="Arredondo F.D."/>
            <person name="Baxter L."/>
            <person name="Bensasson D."/>
            <person name="Beynon J.L."/>
            <person name="Chapman J."/>
            <person name="Damasceno C.M."/>
            <person name="Dorrance A.E."/>
            <person name="Dou D."/>
            <person name="Dickerman A.W."/>
            <person name="Dubchak I.L."/>
            <person name="Garbelotto M."/>
            <person name="Gijzen M."/>
            <person name="Gordon S.G."/>
            <person name="Govers F."/>
            <person name="Grunwald N.J."/>
            <person name="Huang W."/>
            <person name="Ivors K.L."/>
            <person name="Jones R.W."/>
            <person name="Kamoun S."/>
            <person name="Krampis K."/>
            <person name="Lamour K.H."/>
            <person name="Lee M.K."/>
            <person name="McDonald W.H."/>
            <person name="Medina M."/>
            <person name="Meijer H.J."/>
            <person name="Nordberg E.K."/>
            <person name="Maclean D.J."/>
            <person name="Ospina-Giraldo M.D."/>
            <person name="Morris P.F."/>
            <person name="Phuntumart V."/>
            <person name="Putnam N.H."/>
            <person name="Rash S."/>
            <person name="Rose J.K."/>
            <person name="Sakihama Y."/>
            <person name="Salamov A.A."/>
            <person name="Savidor A."/>
            <person name="Scheuring C.F."/>
            <person name="Smith B.M."/>
            <person name="Sobral B.W."/>
            <person name="Terry A."/>
            <person name="Torto-Alalibo T.A."/>
            <person name="Win J."/>
            <person name="Xu Z."/>
            <person name="Zhang H."/>
            <person name="Grigoriev I.V."/>
            <person name="Rokhsar D.S."/>
            <person name="Boore J.L."/>
        </authorList>
    </citation>
    <scope>NUCLEOTIDE SEQUENCE [LARGE SCALE GENOMIC DNA]</scope>
    <source>
        <strain evidence="1 2">P6497</strain>
    </source>
</reference>
<evidence type="ECO:0000313" key="1">
    <source>
        <dbReference type="EMBL" id="EGZ16375.1"/>
    </source>
</evidence>
<dbReference type="Proteomes" id="UP000002640">
    <property type="component" value="Unassembled WGS sequence"/>
</dbReference>
<dbReference type="AlphaFoldDB" id="G4ZPX1"/>
<dbReference type="KEGG" id="psoj:PHYSODRAFT_334566"/>
<organism evidence="1 2">
    <name type="scientific">Phytophthora sojae (strain P6497)</name>
    <name type="common">Soybean stem and root rot agent</name>
    <name type="synonym">Phytophthora megasperma f. sp. glycines</name>
    <dbReference type="NCBI Taxonomy" id="1094619"/>
    <lineage>
        <taxon>Eukaryota</taxon>
        <taxon>Sar</taxon>
        <taxon>Stramenopiles</taxon>
        <taxon>Oomycota</taxon>
        <taxon>Peronosporomycetes</taxon>
        <taxon>Peronosporales</taxon>
        <taxon>Peronosporaceae</taxon>
        <taxon>Phytophthora</taxon>
    </lineage>
</organism>
<protein>
    <recommendedName>
        <fullName evidence="3">Transposase Tc1-like domain-containing protein</fullName>
    </recommendedName>
</protein>
<dbReference type="GeneID" id="20646836"/>
<keyword evidence="2" id="KW-1185">Reference proteome</keyword>
<dbReference type="PANTHER" id="PTHR33889">
    <property type="entry name" value="OS04G0681850 PROTEIN"/>
    <property type="match status" value="1"/>
</dbReference>